<dbReference type="Gene3D" id="2.60.120.330">
    <property type="entry name" value="B-lactam Antibiotic, Isopenicillin N Synthase, Chain"/>
    <property type="match status" value="1"/>
</dbReference>
<evidence type="ECO:0000259" key="5">
    <source>
        <dbReference type="PROSITE" id="PS51471"/>
    </source>
</evidence>
<keyword evidence="6" id="KW-1185">Reference proteome</keyword>
<name>A0A6P6U0M9_COFAR</name>
<dbReference type="InterPro" id="IPR026992">
    <property type="entry name" value="DIOX_N"/>
</dbReference>
<evidence type="ECO:0000256" key="4">
    <source>
        <dbReference type="RuleBase" id="RU003682"/>
    </source>
</evidence>
<dbReference type="OrthoDB" id="627829at2759"/>
<evidence type="ECO:0000313" key="7">
    <source>
        <dbReference type="RefSeq" id="XP_027084103.1"/>
    </source>
</evidence>
<dbReference type="Pfam" id="PF14226">
    <property type="entry name" value="DIOX_N"/>
    <property type="match status" value="1"/>
</dbReference>
<organism evidence="6 7">
    <name type="scientific">Coffea arabica</name>
    <name type="common">Arabian coffee</name>
    <dbReference type="NCBI Taxonomy" id="13443"/>
    <lineage>
        <taxon>Eukaryota</taxon>
        <taxon>Viridiplantae</taxon>
        <taxon>Streptophyta</taxon>
        <taxon>Embryophyta</taxon>
        <taxon>Tracheophyta</taxon>
        <taxon>Spermatophyta</taxon>
        <taxon>Magnoliopsida</taxon>
        <taxon>eudicotyledons</taxon>
        <taxon>Gunneridae</taxon>
        <taxon>Pentapetalae</taxon>
        <taxon>asterids</taxon>
        <taxon>lamiids</taxon>
        <taxon>Gentianales</taxon>
        <taxon>Rubiaceae</taxon>
        <taxon>Ixoroideae</taxon>
        <taxon>Gardenieae complex</taxon>
        <taxon>Bertiereae - Coffeeae clade</taxon>
        <taxon>Coffeeae</taxon>
        <taxon>Coffea</taxon>
    </lineage>
</organism>
<dbReference type="GO" id="GO:0046872">
    <property type="term" value="F:metal ion binding"/>
    <property type="evidence" value="ECO:0007669"/>
    <property type="project" value="UniProtKB-KW"/>
</dbReference>
<evidence type="ECO:0000256" key="2">
    <source>
        <dbReference type="ARBA" id="ARBA00022723"/>
    </source>
</evidence>
<evidence type="ECO:0000313" key="6">
    <source>
        <dbReference type="Proteomes" id="UP001652660"/>
    </source>
</evidence>
<protein>
    <submittedName>
        <fullName evidence="7">2-oxoglutarate-dependent dioxygenase 21, chloroplastic isoform X1</fullName>
    </submittedName>
</protein>
<keyword evidence="4" id="KW-0560">Oxidoreductase</keyword>
<dbReference type="SUPFAM" id="SSF51197">
    <property type="entry name" value="Clavaminate synthase-like"/>
    <property type="match status" value="1"/>
</dbReference>
<dbReference type="GO" id="GO:0009805">
    <property type="term" value="P:coumarin biosynthetic process"/>
    <property type="evidence" value="ECO:0007669"/>
    <property type="project" value="UniProtKB-ARBA"/>
</dbReference>
<dbReference type="RefSeq" id="XP_027084103.1">
    <property type="nucleotide sequence ID" value="XM_027228302.2"/>
</dbReference>
<dbReference type="AlphaFoldDB" id="A0A6P6U0M9"/>
<feature type="domain" description="Fe2OG dioxygenase" evidence="5">
    <location>
        <begin position="178"/>
        <end position="279"/>
    </location>
</feature>
<proteinExistence type="inferred from homology"/>
<reference evidence="7" key="2">
    <citation type="submission" date="2025-08" db="UniProtKB">
        <authorList>
            <consortium name="RefSeq"/>
        </authorList>
    </citation>
    <scope>IDENTIFICATION</scope>
    <source>
        <tissue evidence="7">Leaves</tissue>
    </source>
</reference>
<reference evidence="6" key="1">
    <citation type="journal article" date="2025" name="Foods">
        <title>Unveiling the Microbial Signatures of Arabica Coffee Cherries: Insights into Ripeness Specific Diversity, Functional Traits, and Implications for Quality and Safety.</title>
        <authorList>
            <consortium name="RefSeq"/>
            <person name="Tenea G.N."/>
            <person name="Cifuentes V."/>
            <person name="Reyes P."/>
            <person name="Cevallos-Vallejos M."/>
        </authorList>
    </citation>
    <scope>NUCLEOTIDE SEQUENCE [LARGE SCALE GENOMIC DNA]</scope>
</reference>
<sequence length="326" mass="36729">MAEKDGQLNNNHDLIQTMELPMVDVSILTQDSNEKSIVIKQIQEACQTWGAFQVINHGVSEAVIQAAMEVNRNFFDLPEMMKKEILELGSRDMFSPVKLLTFQRSARGSDLLQRDLVRLYANPFEDFIDFWPTEPADYREKMGRYTKDVRKLGITLFGAIMESLNLGPTHLQENFDKGMHMVIANSYSPPTPESSIKLGAAPHSDHGIIIILRQSSPGLEVLDMADGKWKALPCSEGSLQVLVGDHLELLSNGIYKSVFHRATLSTRTTRMSLASFHNFELDEMVEPATELTGEDCPKRYEGCSTRDLIKHIFSGEVGRLIDRLKI</sequence>
<keyword evidence="7" id="KW-0223">Dioxygenase</keyword>
<dbReference type="PANTHER" id="PTHR47991">
    <property type="entry name" value="OXOGLUTARATE/IRON-DEPENDENT DIOXYGENASE"/>
    <property type="match status" value="1"/>
</dbReference>
<dbReference type="InterPro" id="IPR027443">
    <property type="entry name" value="IPNS-like_sf"/>
</dbReference>
<evidence type="ECO:0000256" key="3">
    <source>
        <dbReference type="ARBA" id="ARBA00023004"/>
    </source>
</evidence>
<dbReference type="Pfam" id="PF03171">
    <property type="entry name" value="2OG-FeII_Oxy"/>
    <property type="match status" value="1"/>
</dbReference>
<dbReference type="PROSITE" id="PS51471">
    <property type="entry name" value="FE2OG_OXY"/>
    <property type="match status" value="1"/>
</dbReference>
<accession>A0A6P6U0M9</accession>
<dbReference type="InterPro" id="IPR044861">
    <property type="entry name" value="IPNS-like_FE2OG_OXY"/>
</dbReference>
<gene>
    <name evidence="7" type="primary">LOC113706397</name>
</gene>
<keyword evidence="3 4" id="KW-0408">Iron</keyword>
<comment type="similarity">
    <text evidence="1 4">Belongs to the iron/ascorbate-dependent oxidoreductase family.</text>
</comment>
<dbReference type="GO" id="GO:0002238">
    <property type="term" value="P:response to molecule of fungal origin"/>
    <property type="evidence" value="ECO:0007669"/>
    <property type="project" value="UniProtKB-ARBA"/>
</dbReference>
<keyword evidence="2 4" id="KW-0479">Metal-binding</keyword>
<dbReference type="InterPro" id="IPR005123">
    <property type="entry name" value="Oxoglu/Fe-dep_dioxygenase_dom"/>
</dbReference>
<dbReference type="InterPro" id="IPR050295">
    <property type="entry name" value="Plant_2OG-oxidoreductases"/>
</dbReference>
<dbReference type="Proteomes" id="UP001652660">
    <property type="component" value="Chromosome 8c"/>
</dbReference>
<dbReference type="GeneID" id="113706397"/>
<dbReference type="GO" id="GO:0016706">
    <property type="term" value="F:2-oxoglutarate-dependent dioxygenase activity"/>
    <property type="evidence" value="ECO:0007669"/>
    <property type="project" value="UniProtKB-ARBA"/>
</dbReference>
<evidence type="ECO:0000256" key="1">
    <source>
        <dbReference type="ARBA" id="ARBA00008056"/>
    </source>
</evidence>